<gene>
    <name evidence="2" type="ORF">FHR23_001650</name>
</gene>
<sequence>MSDFTGARGSNTGDDFHELWAARHAMRLLDDRDPLQAMTVEGIVPSDATGVADSTWDGVDCALYEGGRRASDADRIVIEQLKYSAANPTSSWTVARIWQGEKREDSVLHRLAKAWSGIRRLKPKGPIEVSLVTNQPIAEALAAAAVKIAAGDVAVPRDRPKGQATDEIKLAYASGLAKKDLPLFAGALRFDGSTGSRFAIEDKLLGDMAGWTDLEMQTAVAKLRQFIRHRMRPEFAGEVITKEKILIGLGVADMGALFPCPAELKPVANRVPRASVADAASKLLAGEQRICLHGVGGIGKTTALQQIEAALPNHSVMVTFDCYGGGTYLDAAALRHRPIDAFLQLSNELATRLRLPILLGRHQFSDPARLFWNRLCHAARAHAAEYPDGLIVIAVDAADNSVTAAAARKPAEQSFIRDFLELGELPANVRFVVTARTGRLPEIALPGNYVPIELQPFSRAETEAHVQSVWNAPAEWLDLFHELTHGVPRVQAYALDLGGAAPELAIDRLLPGGRSLDQVFREQFRLALGKSGNPADVAKYCAGLIALARPVPLTDLSGVLDIPVPALIDICTDMAPAIRLRGDQVGFADEDFEDFVRKEGASALNEITRRTAEWLFARCKSDAYAAQHVAGALLSADRGADLLNLVEEEPSPPVILDPVGRREAELTRLRLAILACRQAGDAARAMRFVLIGGEGLKTERALRALLANNPDLAVRFAPETAGRLILTDPEQIAYHGAFLIQKQVVDAIAGDHVSLREGGRLIRAWMAERQDSTTEHDRRDWRVDVSDVAANIETVLRVKGPAEALEALGTWRPRRLRLKVARQLVPRLLAQGEGDLLHRILATGVLKPWEEPFLLVPMTIAGETVDSKRLAAGIAALLRLRLDIRRFLSGQTSTTDLRGWIIDIIMSGCELLATETAAKTMVDDFLDAILQPANRRIENQFISATASLDLLFRAHALRAARAKATPISTDLYVPRPEPETKEEKERRAWRGDDADRKLNELTNAIFPIYAATATALVIASDPAALAEMLEAAAKKREDNSWRLARDLSGSVLAQAAARTMMLLAARGADSNLLLSTARRVHGRWGTGDLAPDLAFGERIALRSELHADMLADITKSVVAIRGRRIGADEKSKALLAYARLLVPISPDDASAIFQSAVEAASQLDREIIGQLKLLAVLFKQGRTDVADRRTAARELSEVLADAAIRLDGEGELPWDSVMDALAQLDLPLALANAAKLEDANLASFRETLEPVLKSGLATGLVSPSVAMALALMMQGDHGVVEAALQHLPSDAPLATFLEEAAWDALIRHDHRDNEKLIARVEKVQSPGFMGNALLQRGAFLAKLPEVEQGRVSYGPGGIDRTSKATTPRPGWARDVLLDTEKLEQEIKAALNVARASKNYISASEVVGWAAGNVGLRDRIAFLDALSGVKIGVGVEVVERLLTLLPQWDSPAVRHWASSKLPGVITRRLPDFIRYIAHGETSLPKAIEWTGMPSASVVDLMLRGVELHGQAFSGDQVFALAVLIAGHLESQSAAGTATWYARRLADRIDLEDRDQIWASEDVPVGIPEAVARFLYACMGDYDVRVRWRAAHAMRRLARLGATAELQALTCEHGRKTETVFRSPALDFYWIAARMWFVIAFDRIAGEVPQVATLAGTELLRTALDQDFPHILLTSFARDACLKLAAASVLPLDKDTRHALERVGKSALEPVERPDWSARGTRKPLSIDKERRFDFDPMDTIPYWYDRVLDAFADVSQAQLLAEAENWIIDRWGYDGKIRSYKAERRGHRFSEREWSLASNGHGANPTLERLNTYLEWHALWCAVGQLMKTEPLAAIPDSDWDAMARTVSGEMLTQPPHWSTDIRQPVPLREDFWRQSSEPLGTWVDQVTEAEMRSELMPADRPEYLLVAGGWRIATYERSETVAFSSALVDPELAPSLLRTLQTMESAWDYGLPRDGDESDHDEVEHGPYQMIPWLRTISAVGDIDELDPLRGNASLIDWMPGHRVSGALGLARNHEGRISWSAPGKPPMFLYEVWGENERDEERYQAQRFVAGRRLLVEREQLREFLAAEGLELVIEVEIRREGRNSRRSYDAEDQTPEAAYDRVYRFDGDGGFHVAEGYIGRWAGDRSAA</sequence>
<name>A0A840YYV8_9SPHN</name>
<dbReference type="Proteomes" id="UP000554342">
    <property type="component" value="Unassembled WGS sequence"/>
</dbReference>
<evidence type="ECO:0000313" key="3">
    <source>
        <dbReference type="Proteomes" id="UP000554342"/>
    </source>
</evidence>
<evidence type="ECO:0000313" key="2">
    <source>
        <dbReference type="EMBL" id="MBB5718727.1"/>
    </source>
</evidence>
<comment type="caution">
    <text evidence="2">The sequence shown here is derived from an EMBL/GenBank/DDBJ whole genome shotgun (WGS) entry which is preliminary data.</text>
</comment>
<keyword evidence="3" id="KW-1185">Reference proteome</keyword>
<evidence type="ECO:0008006" key="4">
    <source>
        <dbReference type="Google" id="ProtNLM"/>
    </source>
</evidence>
<dbReference type="RefSeq" id="WP_184002727.1">
    <property type="nucleotide sequence ID" value="NZ_BAABIF010000013.1"/>
</dbReference>
<dbReference type="SUPFAM" id="SSF52540">
    <property type="entry name" value="P-loop containing nucleoside triphosphate hydrolases"/>
    <property type="match status" value="1"/>
</dbReference>
<proteinExistence type="predicted"/>
<reference evidence="2 3" key="1">
    <citation type="submission" date="2020-08" db="EMBL/GenBank/DDBJ databases">
        <title>Genomic Encyclopedia of Type Strains, Phase IV (KMG-IV): sequencing the most valuable type-strain genomes for metagenomic binning, comparative biology and taxonomic classification.</title>
        <authorList>
            <person name="Goeker M."/>
        </authorList>
    </citation>
    <scope>NUCLEOTIDE SEQUENCE [LARGE SCALE GENOMIC DNA]</scope>
    <source>
        <strain evidence="2 3">DSM 27203</strain>
    </source>
</reference>
<feature type="compositionally biased region" description="Basic and acidic residues" evidence="1">
    <location>
        <begin position="976"/>
        <end position="989"/>
    </location>
</feature>
<accession>A0A840YYV8</accession>
<protein>
    <recommendedName>
        <fullName evidence="4">ATP-binding protein</fullName>
    </recommendedName>
</protein>
<evidence type="ECO:0000256" key="1">
    <source>
        <dbReference type="SAM" id="MobiDB-lite"/>
    </source>
</evidence>
<dbReference type="InterPro" id="IPR027417">
    <property type="entry name" value="P-loop_NTPase"/>
</dbReference>
<organism evidence="2 3">
    <name type="scientific">Stakelama sediminis</name>
    <dbReference type="NCBI Taxonomy" id="463200"/>
    <lineage>
        <taxon>Bacteria</taxon>
        <taxon>Pseudomonadati</taxon>
        <taxon>Pseudomonadota</taxon>
        <taxon>Alphaproteobacteria</taxon>
        <taxon>Sphingomonadales</taxon>
        <taxon>Sphingomonadaceae</taxon>
        <taxon>Stakelama</taxon>
    </lineage>
</organism>
<feature type="region of interest" description="Disordered" evidence="1">
    <location>
        <begin position="970"/>
        <end position="989"/>
    </location>
</feature>
<dbReference type="EMBL" id="JACIJI010000002">
    <property type="protein sequence ID" value="MBB5718727.1"/>
    <property type="molecule type" value="Genomic_DNA"/>
</dbReference>